<comment type="caution">
    <text evidence="1">The sequence shown here is derived from an EMBL/GenBank/DDBJ whole genome shotgun (WGS) entry which is preliminary data.</text>
</comment>
<evidence type="ECO:0000313" key="2">
    <source>
        <dbReference type="Proteomes" id="UP001202328"/>
    </source>
</evidence>
<dbReference type="Proteomes" id="UP001202328">
    <property type="component" value="Unassembled WGS sequence"/>
</dbReference>
<gene>
    <name evidence="1" type="ORF">MKW98_025344</name>
</gene>
<protein>
    <submittedName>
        <fullName evidence="1">Uncharacterized protein</fullName>
    </submittedName>
</protein>
<name>A0AAD4XF97_9MAGN</name>
<sequence>PILVLFLRFPVVYTGIRKRIPRYVGVLHARFRLKWLKYQGGSINRIGSLTVEGKEALVQSLADEVTTYLHLRNCYMYIVLVFCSSLPEANGTIIIPSGTFNFGFGGIEAYQTSNWILGHTPKAEKDLNEMMKELCPVI</sequence>
<feature type="non-terminal residue" evidence="1">
    <location>
        <position position="1"/>
    </location>
</feature>
<proteinExistence type="predicted"/>
<evidence type="ECO:0000313" key="1">
    <source>
        <dbReference type="EMBL" id="KAI3907396.1"/>
    </source>
</evidence>
<dbReference type="AlphaFoldDB" id="A0AAD4XF97"/>
<keyword evidence="2" id="KW-1185">Reference proteome</keyword>
<organism evidence="1 2">
    <name type="scientific">Papaver atlanticum</name>
    <dbReference type="NCBI Taxonomy" id="357466"/>
    <lineage>
        <taxon>Eukaryota</taxon>
        <taxon>Viridiplantae</taxon>
        <taxon>Streptophyta</taxon>
        <taxon>Embryophyta</taxon>
        <taxon>Tracheophyta</taxon>
        <taxon>Spermatophyta</taxon>
        <taxon>Magnoliopsida</taxon>
        <taxon>Ranunculales</taxon>
        <taxon>Papaveraceae</taxon>
        <taxon>Papaveroideae</taxon>
        <taxon>Papaver</taxon>
    </lineage>
</organism>
<dbReference type="EMBL" id="JAJJMB010010614">
    <property type="protein sequence ID" value="KAI3907396.1"/>
    <property type="molecule type" value="Genomic_DNA"/>
</dbReference>
<reference evidence="1" key="1">
    <citation type="submission" date="2022-04" db="EMBL/GenBank/DDBJ databases">
        <title>A functionally conserved STORR gene fusion in Papaver species that diverged 16.8 million years ago.</title>
        <authorList>
            <person name="Catania T."/>
        </authorList>
    </citation>
    <scope>NUCLEOTIDE SEQUENCE</scope>
    <source>
        <strain evidence="1">S-188037</strain>
    </source>
</reference>
<accession>A0AAD4XF97</accession>